<dbReference type="PANTHER" id="PTHR10509:SF14">
    <property type="entry name" value="CAFFEOYL-COA O-METHYLTRANSFERASE 3-RELATED"/>
    <property type="match status" value="1"/>
</dbReference>
<keyword evidence="1" id="KW-0489">Methyltransferase</keyword>
<evidence type="ECO:0000256" key="2">
    <source>
        <dbReference type="ARBA" id="ARBA00022679"/>
    </source>
</evidence>
<accession>A0A930YJL6</accession>
<proteinExistence type="predicted"/>
<dbReference type="GO" id="GO:0032259">
    <property type="term" value="P:methylation"/>
    <property type="evidence" value="ECO:0007669"/>
    <property type="project" value="UniProtKB-KW"/>
</dbReference>
<keyword evidence="5" id="KW-1185">Reference proteome</keyword>
<dbReference type="AlphaFoldDB" id="A0A930YJL6"/>
<dbReference type="GO" id="GO:0008171">
    <property type="term" value="F:O-methyltransferase activity"/>
    <property type="evidence" value="ECO:0007669"/>
    <property type="project" value="InterPro"/>
</dbReference>
<reference evidence="4" key="1">
    <citation type="submission" date="2020-11" db="EMBL/GenBank/DDBJ databases">
        <title>Nocardioides sp. nov., isolated from Soil of Cynanchum wilfordii Hemsley rhizosphere.</title>
        <authorList>
            <person name="Lee J.-S."/>
            <person name="Suh M.K."/>
            <person name="Kim J.-S."/>
        </authorList>
    </citation>
    <scope>NUCLEOTIDE SEQUENCE</scope>
    <source>
        <strain evidence="4">KCTC 19275</strain>
    </source>
</reference>
<dbReference type="GO" id="GO:0008757">
    <property type="term" value="F:S-adenosylmethionine-dependent methyltransferase activity"/>
    <property type="evidence" value="ECO:0007669"/>
    <property type="project" value="TreeGrafter"/>
</dbReference>
<gene>
    <name evidence="4" type="ORF">ISU07_18620</name>
</gene>
<keyword evidence="2" id="KW-0808">Transferase</keyword>
<evidence type="ECO:0000256" key="1">
    <source>
        <dbReference type="ARBA" id="ARBA00022603"/>
    </source>
</evidence>
<keyword evidence="3" id="KW-0949">S-adenosyl-L-methionine</keyword>
<evidence type="ECO:0000256" key="3">
    <source>
        <dbReference type="ARBA" id="ARBA00022691"/>
    </source>
</evidence>
<dbReference type="InterPro" id="IPR050362">
    <property type="entry name" value="Cation-dep_OMT"/>
</dbReference>
<dbReference type="Proteomes" id="UP000640489">
    <property type="component" value="Unassembled WGS sequence"/>
</dbReference>
<name>A0A930YJL6_9ACTN</name>
<protein>
    <submittedName>
        <fullName evidence="4">O-methyltransferase</fullName>
    </submittedName>
</protein>
<dbReference type="Pfam" id="PF01596">
    <property type="entry name" value="Methyltransf_3"/>
    <property type="match status" value="1"/>
</dbReference>
<dbReference type="SUPFAM" id="SSF53335">
    <property type="entry name" value="S-adenosyl-L-methionine-dependent methyltransferases"/>
    <property type="match status" value="1"/>
</dbReference>
<organism evidence="4 5">
    <name type="scientific">Nocardioides islandensis</name>
    <dbReference type="NCBI Taxonomy" id="433663"/>
    <lineage>
        <taxon>Bacteria</taxon>
        <taxon>Bacillati</taxon>
        <taxon>Actinomycetota</taxon>
        <taxon>Actinomycetes</taxon>
        <taxon>Propionibacteriales</taxon>
        <taxon>Nocardioidaceae</taxon>
        <taxon>Nocardioides</taxon>
    </lineage>
</organism>
<evidence type="ECO:0000313" key="4">
    <source>
        <dbReference type="EMBL" id="MBF4765149.1"/>
    </source>
</evidence>
<dbReference type="PANTHER" id="PTHR10509">
    <property type="entry name" value="O-METHYLTRANSFERASE-RELATED"/>
    <property type="match status" value="1"/>
</dbReference>
<dbReference type="InterPro" id="IPR002935">
    <property type="entry name" value="SAM_O-MeTrfase"/>
</dbReference>
<dbReference type="InterPro" id="IPR029063">
    <property type="entry name" value="SAM-dependent_MTases_sf"/>
</dbReference>
<dbReference type="Gene3D" id="3.40.50.150">
    <property type="entry name" value="Vaccinia Virus protein VP39"/>
    <property type="match status" value="1"/>
</dbReference>
<evidence type="ECO:0000313" key="5">
    <source>
        <dbReference type="Proteomes" id="UP000640489"/>
    </source>
</evidence>
<comment type="caution">
    <text evidence="4">The sequence shown here is derived from an EMBL/GenBank/DDBJ whole genome shotgun (WGS) entry which is preliminary data.</text>
</comment>
<dbReference type="CDD" id="cd02440">
    <property type="entry name" value="AdoMet_MTases"/>
    <property type="match status" value="1"/>
</dbReference>
<dbReference type="EMBL" id="JADKPN010000013">
    <property type="protein sequence ID" value="MBF4765149.1"/>
    <property type="molecule type" value="Genomic_DNA"/>
</dbReference>
<sequence>MARSLSMEGWRAVDEYFTGLLVDEDDALRAARESSVRTVLPMADVAPNQGAFLALVARMCGARRVLEFGTLAGYSTIWLARAVGQDGCVVTLEIDEPTAEVARENFVRAGVSDVVDLVVGPAAVSAEALVDAGAEPFDLVFIDADKPSNPTYLALALRLSRPGTVIVCDNVVRNGAVADAGSDDPRVAGVRAFTDMVAADPRLSGTVLQTVGVKGWDGFAIAVVGES</sequence>
<dbReference type="PROSITE" id="PS51682">
    <property type="entry name" value="SAM_OMT_I"/>
    <property type="match status" value="1"/>
</dbReference>